<dbReference type="eggNOG" id="KOG2130">
    <property type="taxonomic scope" value="Eukaryota"/>
</dbReference>
<dbReference type="KEGG" id="ehx:EMIHUDRAFT_450308"/>
<dbReference type="GeneID" id="17272085"/>
<protein>
    <recommendedName>
        <fullName evidence="1">JmjC domain-containing protein</fullName>
    </recommendedName>
</protein>
<dbReference type="STRING" id="2903.R1F0A3"/>
<accession>A0A0D3JSQ4</accession>
<keyword evidence="3" id="KW-1185">Reference proteome</keyword>
<dbReference type="Gene3D" id="2.60.120.650">
    <property type="entry name" value="Cupin"/>
    <property type="match status" value="1"/>
</dbReference>
<dbReference type="PaxDb" id="2903-EOD26539"/>
<dbReference type="EnsemblProtists" id="EOD26539">
    <property type="protein sequence ID" value="EOD26539"/>
    <property type="gene ID" value="EMIHUDRAFT_450308"/>
</dbReference>
<organism evidence="2 3">
    <name type="scientific">Emiliania huxleyi (strain CCMP1516)</name>
    <dbReference type="NCBI Taxonomy" id="280463"/>
    <lineage>
        <taxon>Eukaryota</taxon>
        <taxon>Haptista</taxon>
        <taxon>Haptophyta</taxon>
        <taxon>Prymnesiophyceae</taxon>
        <taxon>Isochrysidales</taxon>
        <taxon>Noelaerhabdaceae</taxon>
        <taxon>Emiliania</taxon>
    </lineage>
</organism>
<dbReference type="InterPro" id="IPR050910">
    <property type="entry name" value="JMJD6_ArgDemeth/LysHydrox"/>
</dbReference>
<dbReference type="PROSITE" id="PS51184">
    <property type="entry name" value="JMJC"/>
    <property type="match status" value="1"/>
</dbReference>
<dbReference type="PANTHER" id="PTHR12480:SF35">
    <property type="entry name" value="TRANSCRIPTION FACTOR JUMONJI, JMJC DOMAIN-CONTAINING PROTEIN"/>
    <property type="match status" value="1"/>
</dbReference>
<dbReference type="InterPro" id="IPR003347">
    <property type="entry name" value="JmjC_dom"/>
</dbReference>
<proteinExistence type="predicted"/>
<dbReference type="RefSeq" id="XP_005778968.1">
    <property type="nucleotide sequence ID" value="XM_005778911.1"/>
</dbReference>
<reference evidence="3" key="1">
    <citation type="journal article" date="2013" name="Nature">
        <title>Pan genome of the phytoplankton Emiliania underpins its global distribution.</title>
        <authorList>
            <person name="Read B.A."/>
            <person name="Kegel J."/>
            <person name="Klute M.J."/>
            <person name="Kuo A."/>
            <person name="Lefebvre S.C."/>
            <person name="Maumus F."/>
            <person name="Mayer C."/>
            <person name="Miller J."/>
            <person name="Monier A."/>
            <person name="Salamov A."/>
            <person name="Young J."/>
            <person name="Aguilar M."/>
            <person name="Claverie J.M."/>
            <person name="Frickenhaus S."/>
            <person name="Gonzalez K."/>
            <person name="Herman E.K."/>
            <person name="Lin Y.C."/>
            <person name="Napier J."/>
            <person name="Ogata H."/>
            <person name="Sarno A.F."/>
            <person name="Shmutz J."/>
            <person name="Schroeder D."/>
            <person name="de Vargas C."/>
            <person name="Verret F."/>
            <person name="von Dassow P."/>
            <person name="Valentin K."/>
            <person name="Van de Peer Y."/>
            <person name="Wheeler G."/>
            <person name="Dacks J.B."/>
            <person name="Delwiche C.F."/>
            <person name="Dyhrman S.T."/>
            <person name="Glockner G."/>
            <person name="John U."/>
            <person name="Richards T."/>
            <person name="Worden A.Z."/>
            <person name="Zhang X."/>
            <person name="Grigoriev I.V."/>
            <person name="Allen A.E."/>
            <person name="Bidle K."/>
            <person name="Borodovsky M."/>
            <person name="Bowler C."/>
            <person name="Brownlee C."/>
            <person name="Cock J.M."/>
            <person name="Elias M."/>
            <person name="Gladyshev V.N."/>
            <person name="Groth M."/>
            <person name="Guda C."/>
            <person name="Hadaegh A."/>
            <person name="Iglesias-Rodriguez M.D."/>
            <person name="Jenkins J."/>
            <person name="Jones B.M."/>
            <person name="Lawson T."/>
            <person name="Leese F."/>
            <person name="Lindquist E."/>
            <person name="Lobanov A."/>
            <person name="Lomsadze A."/>
            <person name="Malik S.B."/>
            <person name="Marsh M.E."/>
            <person name="Mackinder L."/>
            <person name="Mock T."/>
            <person name="Mueller-Roeber B."/>
            <person name="Pagarete A."/>
            <person name="Parker M."/>
            <person name="Probert I."/>
            <person name="Quesneville H."/>
            <person name="Raines C."/>
            <person name="Rensing S.A."/>
            <person name="Riano-Pachon D.M."/>
            <person name="Richier S."/>
            <person name="Rokitta S."/>
            <person name="Shiraiwa Y."/>
            <person name="Soanes D.M."/>
            <person name="van der Giezen M."/>
            <person name="Wahlund T.M."/>
            <person name="Williams B."/>
            <person name="Wilson W."/>
            <person name="Wolfe G."/>
            <person name="Wurch L.L."/>
        </authorList>
    </citation>
    <scope>NUCLEOTIDE SEQUENCE</scope>
</reference>
<dbReference type="PANTHER" id="PTHR12480">
    <property type="entry name" value="ARGININE DEMETHYLASE AND LYSYL-HYDROXYLASE JMJD"/>
    <property type="match status" value="1"/>
</dbReference>
<feature type="domain" description="JmjC" evidence="1">
    <location>
        <begin position="217"/>
        <end position="365"/>
    </location>
</feature>
<dbReference type="AlphaFoldDB" id="A0A0D3JSQ4"/>
<reference evidence="2" key="2">
    <citation type="submission" date="2024-10" db="UniProtKB">
        <authorList>
            <consortium name="EnsemblProtists"/>
        </authorList>
    </citation>
    <scope>IDENTIFICATION</scope>
</reference>
<evidence type="ECO:0000259" key="1">
    <source>
        <dbReference type="PROSITE" id="PS51184"/>
    </source>
</evidence>
<dbReference type="GO" id="GO:0005737">
    <property type="term" value="C:cytoplasm"/>
    <property type="evidence" value="ECO:0007669"/>
    <property type="project" value="TreeGrafter"/>
</dbReference>
<dbReference type="Pfam" id="PF02373">
    <property type="entry name" value="JmjC"/>
    <property type="match status" value="1"/>
</dbReference>
<sequence>MRASQITMRPDSRAAAIRTAGYPLAELAALAAADPPYELDRATVQTWVSEALSSATRVLGTRCHPGESASGFRECQGRQYLAPLRSSELPAWPSAVHEARAAEEGDSEQLPCDIARRSWPDLTADAFEKGFNQPGIPVIVSGLTAAWPAAAWAEEEGSTDVSHRAGQSLARSLMRRAYALPPYARANPASFFGVRPFAHGETLDNQYVNLDDVSTAYRHLLLAGYSPVPLVQPSLLRTQQCFPRRADVTDAAAQQASFHVHSRWALVSAGGSGSAWHIDPWNTSAWNALLSGRKRSPRAFFGRVLGSLPPEERPQQCVLREGETMFVPSGWWHAVLNLSPTIAITENRVDGANLAAALEEMRAADPASESGRRAATACRRLMEGQADRGEYPRDCAQRLDPNAVSDADMADCVRRLETCSGA</sequence>
<evidence type="ECO:0000313" key="2">
    <source>
        <dbReference type="EnsemblProtists" id="EOD26539"/>
    </source>
</evidence>
<name>A0A0D3JSQ4_EMIH1</name>
<dbReference type="SUPFAM" id="SSF51197">
    <property type="entry name" value="Clavaminate synthase-like"/>
    <property type="match status" value="1"/>
</dbReference>
<dbReference type="Proteomes" id="UP000013827">
    <property type="component" value="Unassembled WGS sequence"/>
</dbReference>
<dbReference type="HOGENOM" id="CLU_651229_0_0_1"/>
<dbReference type="SMART" id="SM00558">
    <property type="entry name" value="JmjC"/>
    <property type="match status" value="1"/>
</dbReference>
<evidence type="ECO:0000313" key="3">
    <source>
        <dbReference type="Proteomes" id="UP000013827"/>
    </source>
</evidence>